<dbReference type="AlphaFoldDB" id="A0A7V3YEY2"/>
<proteinExistence type="predicted"/>
<reference evidence="5" key="1">
    <citation type="journal article" date="2020" name="mSystems">
        <title>Genome- and Community-Level Interaction Insights into Carbon Utilization and Element Cycling Functions of Hydrothermarchaeota in Hydrothermal Sediment.</title>
        <authorList>
            <person name="Zhou Z."/>
            <person name="Liu Y."/>
            <person name="Xu W."/>
            <person name="Pan J."/>
            <person name="Luo Z.H."/>
            <person name="Li M."/>
        </authorList>
    </citation>
    <scope>NUCLEOTIDE SEQUENCE [LARGE SCALE GENOMIC DNA]</scope>
    <source>
        <strain evidence="5">SpSt-747</strain>
    </source>
</reference>
<dbReference type="Pfam" id="PF00488">
    <property type="entry name" value="MutS_V"/>
    <property type="match status" value="1"/>
</dbReference>
<dbReference type="GO" id="GO:0030983">
    <property type="term" value="F:mismatched DNA binding"/>
    <property type="evidence" value="ECO:0007669"/>
    <property type="project" value="InterPro"/>
</dbReference>
<dbReference type="PANTHER" id="PTHR11361:SF34">
    <property type="entry name" value="DNA MISMATCH REPAIR PROTEIN MSH1, MITOCHONDRIAL"/>
    <property type="match status" value="1"/>
</dbReference>
<accession>A0A7V3YEY2</accession>
<dbReference type="PANTHER" id="PTHR11361">
    <property type="entry name" value="DNA MISMATCH REPAIR PROTEIN MUTS FAMILY MEMBER"/>
    <property type="match status" value="1"/>
</dbReference>
<keyword evidence="1" id="KW-0547">Nucleotide-binding</keyword>
<dbReference type="GO" id="GO:0140664">
    <property type="term" value="F:ATP-dependent DNA damage sensor activity"/>
    <property type="evidence" value="ECO:0007669"/>
    <property type="project" value="InterPro"/>
</dbReference>
<dbReference type="SUPFAM" id="SSF52540">
    <property type="entry name" value="P-loop containing nucleoside triphosphate hydrolases"/>
    <property type="match status" value="1"/>
</dbReference>
<evidence type="ECO:0000256" key="1">
    <source>
        <dbReference type="ARBA" id="ARBA00022741"/>
    </source>
</evidence>
<dbReference type="InterPro" id="IPR027417">
    <property type="entry name" value="P-loop_NTPase"/>
</dbReference>
<dbReference type="GO" id="GO:0005524">
    <property type="term" value="F:ATP binding"/>
    <property type="evidence" value="ECO:0007669"/>
    <property type="project" value="UniProtKB-KW"/>
</dbReference>
<evidence type="ECO:0000256" key="2">
    <source>
        <dbReference type="ARBA" id="ARBA00022840"/>
    </source>
</evidence>
<feature type="domain" description="DNA mismatch repair proteins mutS family" evidence="4">
    <location>
        <begin position="332"/>
        <end position="512"/>
    </location>
</feature>
<sequence length="513" mass="59767">MAAVSILFPKGFQEEMVQRISPELDFFVDLNLDQIIKTLTAGREEEYCIRAFFYLPLQSAEVIQYRQEVMRDLENETLAERIRAFSQKMHSMRIQLTLSNKLYYQHNKEGWFLEGVATYCEAVEQLTQDLSLIELRSRGLRAFREYLSLYVQSDRFIALRETTRNLQRDLSTVRYCLIINGGHVKVRKYNQEVDYSTEIEKTFAKFRQGAVKDYQVSYPQRVEMNHVEAKITEFVARLFPELFSRLEEYCVKSADFLDETIATFDREIQFYLAYLEYIAPLRRKGLEFCYPEVSDTCKEIYAYGAFDLALAYQLISEGKQIVPNDFYLRGRERVLMVSGPNQGGKTTFARTFGQLHYLASLGCPVPGRAARLFLPDRIFTHFEREEDIKSLRGKLEDDLVRIHAILTQATPRSIIIINEIFNSTTLRDAIFLSKRIMEQILRMDVLCVWVTFVVELTSLDERVVSMVSTVHPDHPGLRTYKILRKPADGLAFALSIAERYGLTRDQIKERIKA</sequence>
<protein>
    <submittedName>
        <fullName evidence="5">DNA mismatch repair protein MutS</fullName>
    </submittedName>
</protein>
<dbReference type="InterPro" id="IPR045076">
    <property type="entry name" value="MutS"/>
</dbReference>
<dbReference type="InterPro" id="IPR000432">
    <property type="entry name" value="DNA_mismatch_repair_MutS_C"/>
</dbReference>
<evidence type="ECO:0000256" key="3">
    <source>
        <dbReference type="ARBA" id="ARBA00023125"/>
    </source>
</evidence>
<dbReference type="SMART" id="SM00534">
    <property type="entry name" value="MUTSac"/>
    <property type="match status" value="1"/>
</dbReference>
<keyword evidence="3" id="KW-0238">DNA-binding</keyword>
<gene>
    <name evidence="5" type="ORF">ENV30_00850</name>
</gene>
<evidence type="ECO:0000313" key="5">
    <source>
        <dbReference type="EMBL" id="HGI29853.1"/>
    </source>
</evidence>
<comment type="caution">
    <text evidence="5">The sequence shown here is derived from an EMBL/GenBank/DDBJ whole genome shotgun (WGS) entry which is preliminary data.</text>
</comment>
<name>A0A7V3YEY2_9BACT</name>
<evidence type="ECO:0000259" key="4">
    <source>
        <dbReference type="SMART" id="SM00534"/>
    </source>
</evidence>
<keyword evidence="2" id="KW-0067">ATP-binding</keyword>
<dbReference type="GO" id="GO:0006298">
    <property type="term" value="P:mismatch repair"/>
    <property type="evidence" value="ECO:0007669"/>
    <property type="project" value="InterPro"/>
</dbReference>
<dbReference type="GO" id="GO:0005829">
    <property type="term" value="C:cytosol"/>
    <property type="evidence" value="ECO:0007669"/>
    <property type="project" value="TreeGrafter"/>
</dbReference>
<dbReference type="Gene3D" id="3.40.50.300">
    <property type="entry name" value="P-loop containing nucleotide triphosphate hydrolases"/>
    <property type="match status" value="1"/>
</dbReference>
<dbReference type="EMBL" id="DTFV01000015">
    <property type="protein sequence ID" value="HGI29853.1"/>
    <property type="molecule type" value="Genomic_DNA"/>
</dbReference>
<organism evidence="5">
    <name type="scientific">Candidatus Caldatribacterium californiense</name>
    <dbReference type="NCBI Taxonomy" id="1454726"/>
    <lineage>
        <taxon>Bacteria</taxon>
        <taxon>Pseudomonadati</taxon>
        <taxon>Atribacterota</taxon>
        <taxon>Atribacteria</taxon>
        <taxon>Atribacterales</taxon>
        <taxon>Candidatus Caldatribacteriaceae</taxon>
        <taxon>Candidatus Caldatribacterium</taxon>
    </lineage>
</organism>